<dbReference type="AlphaFoldDB" id="A0A0A1TAC7"/>
<dbReference type="Proteomes" id="UP000039046">
    <property type="component" value="Unassembled WGS sequence"/>
</dbReference>
<dbReference type="PANTHER" id="PTHR22946:SF0">
    <property type="entry name" value="DIENELACTONE HYDROLASE DOMAIN-CONTAINING PROTEIN"/>
    <property type="match status" value="1"/>
</dbReference>
<dbReference type="Gene3D" id="3.40.50.1820">
    <property type="entry name" value="alpha/beta hydrolase"/>
    <property type="match status" value="1"/>
</dbReference>
<dbReference type="STRING" id="1531966.A0A0A1TAC7"/>
<dbReference type="OrthoDB" id="2152248at2759"/>
<sequence>MPSEYATRGLPPAPAVSMHTMHMVGFLVDVYGLDELPASGPVTCLWLLHPRTRDRSIMKDIASRAVAAWNASPGGQRRQRGLVALAADMPNHGTRLVQDMANQDWLKGNKTHAIDMVGIVQGGVTNTASLMDLVSGYLQRQVDAHISLGWSLGGHMAWQQWIGEDRIDASVSIVGCPDMMGLLSSRAAYSNMNYDPKTFLGGTHFPNDVVNNCLAHDPKGILFGVQAVPQAPLSKQDQDRLRPILESRVQGKRLLLCFGSEDKLVPPANSMPLLAVLKDAATGWYDGGKGGITVIDKVYEGVGHAFSKDMVTDSVEFIVDAVARGPRTTQHKARF</sequence>
<dbReference type="PANTHER" id="PTHR22946">
    <property type="entry name" value="DIENELACTONE HYDROLASE DOMAIN-CONTAINING PROTEIN-RELATED"/>
    <property type="match status" value="1"/>
</dbReference>
<evidence type="ECO:0000313" key="2">
    <source>
        <dbReference type="Proteomes" id="UP000039046"/>
    </source>
</evidence>
<accession>A0A0A1TAC7</accession>
<evidence type="ECO:0008006" key="3">
    <source>
        <dbReference type="Google" id="ProtNLM"/>
    </source>
</evidence>
<keyword evidence="2" id="KW-1185">Reference proteome</keyword>
<dbReference type="HOGENOM" id="CLU_048444_1_0_1"/>
<proteinExistence type="predicted"/>
<organism evidence="1 2">
    <name type="scientific">[Torrubiella] hemipterigena</name>
    <dbReference type="NCBI Taxonomy" id="1531966"/>
    <lineage>
        <taxon>Eukaryota</taxon>
        <taxon>Fungi</taxon>
        <taxon>Dikarya</taxon>
        <taxon>Ascomycota</taxon>
        <taxon>Pezizomycotina</taxon>
        <taxon>Sordariomycetes</taxon>
        <taxon>Hypocreomycetidae</taxon>
        <taxon>Hypocreales</taxon>
        <taxon>Clavicipitaceae</taxon>
        <taxon>Clavicipitaceae incertae sedis</taxon>
        <taxon>'Torrubiella' clade</taxon>
    </lineage>
</organism>
<evidence type="ECO:0000313" key="1">
    <source>
        <dbReference type="EMBL" id="CEJ94056.1"/>
    </source>
</evidence>
<reference evidence="1 2" key="1">
    <citation type="journal article" date="2015" name="Genome Announc.">
        <title>Draft Genome Sequence and Gene Annotation of the Entomopathogenic Fungus Verticillium hemipterigenum.</title>
        <authorList>
            <person name="Horn F."/>
            <person name="Habel A."/>
            <person name="Scharf D.H."/>
            <person name="Dworschak J."/>
            <person name="Brakhage A.A."/>
            <person name="Guthke R."/>
            <person name="Hertweck C."/>
            <person name="Linde J."/>
        </authorList>
    </citation>
    <scope>NUCLEOTIDE SEQUENCE [LARGE SCALE GENOMIC DNA]</scope>
</reference>
<dbReference type="SUPFAM" id="SSF53474">
    <property type="entry name" value="alpha/beta-Hydrolases"/>
    <property type="match status" value="1"/>
</dbReference>
<protein>
    <recommendedName>
        <fullName evidence="3">AB hydrolase-1 domain-containing protein</fullName>
    </recommendedName>
</protein>
<name>A0A0A1TAC7_9HYPO</name>
<dbReference type="InterPro" id="IPR029058">
    <property type="entry name" value="AB_hydrolase_fold"/>
</dbReference>
<dbReference type="EMBL" id="CDHN01000006">
    <property type="protein sequence ID" value="CEJ94056.1"/>
    <property type="molecule type" value="Genomic_DNA"/>
</dbReference>
<dbReference type="InterPro" id="IPR050261">
    <property type="entry name" value="FrsA_esterase"/>
</dbReference>
<gene>
    <name evidence="1" type="ORF">VHEMI09611</name>
</gene>